<feature type="region of interest" description="Disordered" evidence="5">
    <location>
        <begin position="536"/>
        <end position="580"/>
    </location>
</feature>
<keyword evidence="4" id="KW-0572">Peptidoglycan-anchor</keyword>
<feature type="transmembrane region" description="Helical" evidence="6">
    <location>
        <begin position="585"/>
        <end position="606"/>
    </location>
</feature>
<dbReference type="PANTHER" id="PTHR45661">
    <property type="entry name" value="SURFACE ANTIGEN"/>
    <property type="match status" value="1"/>
</dbReference>
<organism evidence="9 10">
    <name type="scientific">Candidatus Allocopromorpha excrementipullorum</name>
    <dbReference type="NCBI Taxonomy" id="2840743"/>
    <lineage>
        <taxon>Bacteria</taxon>
        <taxon>Bacillati</taxon>
        <taxon>Bacillota</taxon>
        <taxon>Clostridia</taxon>
        <taxon>Eubacteriales</taxon>
        <taxon>Eubacteriaceae</taxon>
        <taxon>Eubacteriaceae incertae sedis</taxon>
        <taxon>Candidatus Allocopromorpha</taxon>
    </lineage>
</organism>
<dbReference type="InterPro" id="IPR053139">
    <property type="entry name" value="Surface_bspA-like"/>
</dbReference>
<dbReference type="SUPFAM" id="SSF49373">
    <property type="entry name" value="Invasin/intimin cell-adhesion fragments"/>
    <property type="match status" value="1"/>
</dbReference>
<evidence type="ECO:0000256" key="3">
    <source>
        <dbReference type="ARBA" id="ARBA00022729"/>
    </source>
</evidence>
<keyword evidence="3 7" id="KW-0732">Signal</keyword>
<dbReference type="InterPro" id="IPR026906">
    <property type="entry name" value="LRR_5"/>
</dbReference>
<sequence length="612" mass="64357">MKKKRKWLAALLAAVMVLTMTPMAVFAAEDDGTIFISDGIRYRITDSGANTVEVIHSSQDEVAVNPPDVTYGGDIEIPQTVTYNNIEYSVTGIATFAFVGAEIESISLPEGLLYIDAAAFYSSTLTSISIPASVERLGNENNAVNPVFPESLENVAFAEGSNLKIVGCGAFKGCAINEIILPDKVETIYSSAFSLCENLKSISLPDSVTDIGYGAFSGCNSLESINIPANADINAIDMEYTGGEKHLGALAGWSNVKNTTFSDGSKYEITDGVLYEDNILLAAVDENISSVDVKAGTIEIVSNAFANCTSLASISLPDGLEVIGDNAFNYATNLGVSIPGLTLPNSEPVDALSFINIPSSATEIGDNFLKGGIKDDGTSILVMQSTELPQFGDGMFAGIGENGIVIYYPANARNEYTDENSPLKEYLPSDETGEETAQQGYALTLKDESVNVCPGKGATLVLDEYEAVGSNMTLEFSSDNENALTVDNDGKVTGKAKGTAVVTAEITMNGITLISDTCTVTVGHNFENGKCTLCGEEDPDYIPPVDPTDPTKPGAGEGDNQGGQNNDNQTATTDKSAQTGDDSNIALLAGLLVLAAAVAAGTVVYGRKRREQ</sequence>
<keyword evidence="1" id="KW-0134">Cell wall</keyword>
<evidence type="ECO:0000256" key="2">
    <source>
        <dbReference type="ARBA" id="ARBA00022525"/>
    </source>
</evidence>
<feature type="signal peptide" evidence="7">
    <location>
        <begin position="1"/>
        <end position="27"/>
    </location>
</feature>
<dbReference type="Gene3D" id="2.60.40.1080">
    <property type="match status" value="1"/>
</dbReference>
<evidence type="ECO:0000256" key="4">
    <source>
        <dbReference type="ARBA" id="ARBA00023088"/>
    </source>
</evidence>
<dbReference type="Proteomes" id="UP000824130">
    <property type="component" value="Unassembled WGS sequence"/>
</dbReference>
<keyword evidence="6" id="KW-1133">Transmembrane helix</keyword>
<dbReference type="NCBIfam" id="TIGR01167">
    <property type="entry name" value="LPXTG_anchor"/>
    <property type="match status" value="1"/>
</dbReference>
<dbReference type="InterPro" id="IPR019931">
    <property type="entry name" value="LPXTG_anchor"/>
</dbReference>
<dbReference type="AlphaFoldDB" id="A0A9D1N927"/>
<dbReference type="Gene3D" id="3.80.10.10">
    <property type="entry name" value="Ribonuclease Inhibitor"/>
    <property type="match status" value="2"/>
</dbReference>
<dbReference type="Pfam" id="PF13306">
    <property type="entry name" value="LRR_5"/>
    <property type="match status" value="3"/>
</dbReference>
<feature type="chain" id="PRO_5039564936" evidence="7">
    <location>
        <begin position="28"/>
        <end position="612"/>
    </location>
</feature>
<evidence type="ECO:0000313" key="9">
    <source>
        <dbReference type="EMBL" id="HIU96841.1"/>
    </source>
</evidence>
<gene>
    <name evidence="9" type="ORF">IAD25_09100</name>
</gene>
<dbReference type="InterPro" id="IPR003343">
    <property type="entry name" value="Big_2"/>
</dbReference>
<reference evidence="9" key="1">
    <citation type="submission" date="2020-10" db="EMBL/GenBank/DDBJ databases">
        <authorList>
            <person name="Gilroy R."/>
        </authorList>
    </citation>
    <scope>NUCLEOTIDE SEQUENCE</scope>
    <source>
        <strain evidence="9">ChiSjej4B22-8349</strain>
    </source>
</reference>
<dbReference type="PANTHER" id="PTHR45661:SF3">
    <property type="entry name" value="IG-LIKE DOMAIN-CONTAINING PROTEIN"/>
    <property type="match status" value="1"/>
</dbReference>
<keyword evidence="2" id="KW-0964">Secreted</keyword>
<protein>
    <submittedName>
        <fullName evidence="9">Leucine-rich repeat protein</fullName>
    </submittedName>
</protein>
<dbReference type="InterPro" id="IPR032675">
    <property type="entry name" value="LRR_dom_sf"/>
</dbReference>
<name>A0A9D1N927_9FIRM</name>
<keyword evidence="6" id="KW-0472">Membrane</keyword>
<feature type="compositionally biased region" description="Low complexity" evidence="5">
    <location>
        <begin position="562"/>
        <end position="574"/>
    </location>
</feature>
<evidence type="ECO:0000256" key="5">
    <source>
        <dbReference type="SAM" id="MobiDB-lite"/>
    </source>
</evidence>
<dbReference type="SUPFAM" id="SSF52058">
    <property type="entry name" value="L domain-like"/>
    <property type="match status" value="1"/>
</dbReference>
<evidence type="ECO:0000313" key="10">
    <source>
        <dbReference type="Proteomes" id="UP000824130"/>
    </source>
</evidence>
<comment type="caution">
    <text evidence="9">The sequence shown here is derived from an EMBL/GenBank/DDBJ whole genome shotgun (WGS) entry which is preliminary data.</text>
</comment>
<dbReference type="PROSITE" id="PS50847">
    <property type="entry name" value="GRAM_POS_ANCHORING"/>
    <property type="match status" value="1"/>
</dbReference>
<dbReference type="EMBL" id="DVOB01000194">
    <property type="protein sequence ID" value="HIU96841.1"/>
    <property type="molecule type" value="Genomic_DNA"/>
</dbReference>
<dbReference type="Pfam" id="PF02368">
    <property type="entry name" value="Big_2"/>
    <property type="match status" value="1"/>
</dbReference>
<reference evidence="9" key="2">
    <citation type="journal article" date="2021" name="PeerJ">
        <title>Extensive microbial diversity within the chicken gut microbiome revealed by metagenomics and culture.</title>
        <authorList>
            <person name="Gilroy R."/>
            <person name="Ravi A."/>
            <person name="Getino M."/>
            <person name="Pursley I."/>
            <person name="Horton D.L."/>
            <person name="Alikhan N.F."/>
            <person name="Baker D."/>
            <person name="Gharbi K."/>
            <person name="Hall N."/>
            <person name="Watson M."/>
            <person name="Adriaenssens E.M."/>
            <person name="Foster-Nyarko E."/>
            <person name="Jarju S."/>
            <person name="Secka A."/>
            <person name="Antonio M."/>
            <person name="Oren A."/>
            <person name="Chaudhuri R.R."/>
            <person name="La Ragione R."/>
            <person name="Hildebrand F."/>
            <person name="Pallen M.J."/>
        </authorList>
    </citation>
    <scope>NUCLEOTIDE SEQUENCE</scope>
    <source>
        <strain evidence="9">ChiSjej4B22-8349</strain>
    </source>
</reference>
<feature type="domain" description="Gram-positive cocci surface proteins LPxTG" evidence="8">
    <location>
        <begin position="576"/>
        <end position="612"/>
    </location>
</feature>
<dbReference type="InterPro" id="IPR008964">
    <property type="entry name" value="Invasin/intimin_cell_adhesion"/>
</dbReference>
<evidence type="ECO:0000256" key="6">
    <source>
        <dbReference type="SAM" id="Phobius"/>
    </source>
</evidence>
<evidence type="ECO:0000256" key="1">
    <source>
        <dbReference type="ARBA" id="ARBA00022512"/>
    </source>
</evidence>
<keyword evidence="6" id="KW-0812">Transmembrane</keyword>
<evidence type="ECO:0000256" key="7">
    <source>
        <dbReference type="SAM" id="SignalP"/>
    </source>
</evidence>
<evidence type="ECO:0000259" key="8">
    <source>
        <dbReference type="PROSITE" id="PS50847"/>
    </source>
</evidence>
<accession>A0A9D1N927</accession>
<proteinExistence type="predicted"/>